<keyword evidence="2" id="KW-0378">Hydrolase</keyword>
<dbReference type="SUPFAM" id="SSF75304">
    <property type="entry name" value="Amidase signature (AS) enzymes"/>
    <property type="match status" value="1"/>
</dbReference>
<evidence type="ECO:0000259" key="1">
    <source>
        <dbReference type="Pfam" id="PF01425"/>
    </source>
</evidence>
<dbReference type="PANTHER" id="PTHR46310">
    <property type="entry name" value="AMIDASE 1"/>
    <property type="match status" value="1"/>
</dbReference>
<dbReference type="GO" id="GO:0004040">
    <property type="term" value="F:amidase activity"/>
    <property type="evidence" value="ECO:0007669"/>
    <property type="project" value="UniProtKB-EC"/>
</dbReference>
<dbReference type="PROSITE" id="PS00571">
    <property type="entry name" value="AMIDASES"/>
    <property type="match status" value="1"/>
</dbReference>
<sequence>MSNQFNVYINETLEVEPLQEGELSGYTFAVKDVFAIKGITASAGNPDWLKTHEPAKLHATAVHRLLSAGAKLHGTTITDELMYSLNGENFHYGTPVNPKAKGRIPGGSSSGSAVAVSAHLVDFALGTDTGGSVRVPSAYCGLFGFRPTHGLVAIDGVIPLAESFDTVGWMARDAKVLMDVGNQLMSETVSADEDSFSTLLLGKDAWRLADYESRSTLSTYIDALITDAEISKWLDISEEGLEEWAKSFRILQGIEIWKTHGEWIEKYKPVFGPDIEARFKWASTLTDAEGKLEQKVRDLVRIRMKEMIGEDKLLIIPTTPGKAPLCQLSGGEIEKRRSQTMQLSCIAGLVGLPQVTIPFRGGDGIPISLSIIAGLNQDKKLLRWVYENKEIWKQD</sequence>
<dbReference type="RefSeq" id="WP_273844931.1">
    <property type="nucleotide sequence ID" value="NZ_JAQQWT010000011.1"/>
</dbReference>
<dbReference type="NCBIfam" id="NF006169">
    <property type="entry name" value="PRK08310.1"/>
    <property type="match status" value="1"/>
</dbReference>
<dbReference type="EMBL" id="JBHLTR010000007">
    <property type="protein sequence ID" value="MFC0558929.1"/>
    <property type="molecule type" value="Genomic_DNA"/>
</dbReference>
<dbReference type="Gene3D" id="3.90.1300.10">
    <property type="entry name" value="Amidase signature (AS) domain"/>
    <property type="match status" value="1"/>
</dbReference>
<reference evidence="2 3" key="1">
    <citation type="submission" date="2024-09" db="EMBL/GenBank/DDBJ databases">
        <authorList>
            <person name="Sun Q."/>
            <person name="Mori K."/>
        </authorList>
    </citation>
    <scope>NUCLEOTIDE SEQUENCE [LARGE SCALE GENOMIC DNA]</scope>
    <source>
        <strain evidence="2 3">NCAIM B.02301</strain>
    </source>
</reference>
<evidence type="ECO:0000313" key="3">
    <source>
        <dbReference type="Proteomes" id="UP001589833"/>
    </source>
</evidence>
<name>A0ABV6NDT5_9BACI</name>
<accession>A0ABV6NDT5</accession>
<proteinExistence type="predicted"/>
<dbReference type="InterPro" id="IPR020556">
    <property type="entry name" value="Amidase_CS"/>
</dbReference>
<gene>
    <name evidence="2" type="ORF">ACFFH4_07670</name>
</gene>
<dbReference type="Pfam" id="PF01425">
    <property type="entry name" value="Amidase"/>
    <property type="match status" value="1"/>
</dbReference>
<keyword evidence="3" id="KW-1185">Reference proteome</keyword>
<comment type="caution">
    <text evidence="2">The sequence shown here is derived from an EMBL/GenBank/DDBJ whole genome shotgun (WGS) entry which is preliminary data.</text>
</comment>
<dbReference type="Proteomes" id="UP001589833">
    <property type="component" value="Unassembled WGS sequence"/>
</dbReference>
<protein>
    <submittedName>
        <fullName evidence="2">Amidase</fullName>
        <ecNumber evidence="2">3.5.1.4</ecNumber>
    </submittedName>
</protein>
<dbReference type="InterPro" id="IPR036928">
    <property type="entry name" value="AS_sf"/>
</dbReference>
<feature type="domain" description="Amidase" evidence="1">
    <location>
        <begin position="19"/>
        <end position="180"/>
    </location>
</feature>
<dbReference type="InterPro" id="IPR023631">
    <property type="entry name" value="Amidase_dom"/>
</dbReference>
<dbReference type="PANTHER" id="PTHR46310:SF7">
    <property type="entry name" value="AMIDASE 1"/>
    <property type="match status" value="1"/>
</dbReference>
<organism evidence="2 3">
    <name type="scientific">Halalkalibacter alkalisediminis</name>
    <dbReference type="NCBI Taxonomy" id="935616"/>
    <lineage>
        <taxon>Bacteria</taxon>
        <taxon>Bacillati</taxon>
        <taxon>Bacillota</taxon>
        <taxon>Bacilli</taxon>
        <taxon>Bacillales</taxon>
        <taxon>Bacillaceae</taxon>
        <taxon>Halalkalibacter</taxon>
    </lineage>
</organism>
<dbReference type="EC" id="3.5.1.4" evidence="2"/>
<evidence type="ECO:0000313" key="2">
    <source>
        <dbReference type="EMBL" id="MFC0558929.1"/>
    </source>
</evidence>